<dbReference type="PANTHER" id="PTHR11502">
    <property type="entry name" value="40S RIBOSOMAL PROTEIN S6"/>
    <property type="match status" value="1"/>
</dbReference>
<dbReference type="STRING" id="145388.A0A0D2K5Q1"/>
<evidence type="ECO:0000256" key="1">
    <source>
        <dbReference type="ARBA" id="ARBA00009312"/>
    </source>
</evidence>
<feature type="region of interest" description="Disordered" evidence="4">
    <location>
        <begin position="43"/>
        <end position="67"/>
    </location>
</feature>
<sequence length="67" mass="7854">MKLNIAYPATGCQKKIEIDDEQKLRAFYDKRVSAEVEGDVLGDEFKGWPRPRRKQLRPPKRPRAVRT</sequence>
<name>A0A0D2K5Q1_9CHLO</name>
<evidence type="ECO:0000313" key="6">
    <source>
        <dbReference type="Proteomes" id="UP000054498"/>
    </source>
</evidence>
<gene>
    <name evidence="5" type="ORF">MNEG_16461</name>
</gene>
<keyword evidence="6" id="KW-1185">Reference proteome</keyword>
<organism evidence="5 6">
    <name type="scientific">Monoraphidium neglectum</name>
    <dbReference type="NCBI Taxonomy" id="145388"/>
    <lineage>
        <taxon>Eukaryota</taxon>
        <taxon>Viridiplantae</taxon>
        <taxon>Chlorophyta</taxon>
        <taxon>core chlorophytes</taxon>
        <taxon>Chlorophyceae</taxon>
        <taxon>CS clade</taxon>
        <taxon>Sphaeropleales</taxon>
        <taxon>Selenastraceae</taxon>
        <taxon>Monoraphidium</taxon>
    </lineage>
</organism>
<evidence type="ECO:0000256" key="3">
    <source>
        <dbReference type="ARBA" id="ARBA00023274"/>
    </source>
</evidence>
<dbReference type="Pfam" id="PF01092">
    <property type="entry name" value="Ribosomal_S6e"/>
    <property type="match status" value="1"/>
</dbReference>
<accession>A0A0D2K5Q1</accession>
<dbReference type="GO" id="GO:0005840">
    <property type="term" value="C:ribosome"/>
    <property type="evidence" value="ECO:0007669"/>
    <property type="project" value="UniProtKB-KW"/>
</dbReference>
<dbReference type="OrthoDB" id="496369at2759"/>
<evidence type="ECO:0000256" key="2">
    <source>
        <dbReference type="ARBA" id="ARBA00022980"/>
    </source>
</evidence>
<comment type="similarity">
    <text evidence="1">Belongs to the eukaryotic ribosomal protein eS6 family.</text>
</comment>
<protein>
    <submittedName>
        <fullName evidence="5">40S ribosomal protein S6</fullName>
    </submittedName>
</protein>
<dbReference type="InterPro" id="IPR001377">
    <property type="entry name" value="Ribosomal_eS6"/>
</dbReference>
<dbReference type="SMART" id="SM01405">
    <property type="entry name" value="Ribosomal_S6e"/>
    <property type="match status" value="1"/>
</dbReference>
<keyword evidence="3" id="KW-0687">Ribonucleoprotein</keyword>
<dbReference type="Proteomes" id="UP000054498">
    <property type="component" value="Unassembled WGS sequence"/>
</dbReference>
<proteinExistence type="inferred from homology"/>
<evidence type="ECO:0000256" key="4">
    <source>
        <dbReference type="SAM" id="MobiDB-lite"/>
    </source>
</evidence>
<dbReference type="GeneID" id="25734223"/>
<dbReference type="GO" id="GO:1990904">
    <property type="term" value="C:ribonucleoprotein complex"/>
    <property type="evidence" value="ECO:0007669"/>
    <property type="project" value="UniProtKB-KW"/>
</dbReference>
<reference evidence="5 6" key="1">
    <citation type="journal article" date="2013" name="BMC Genomics">
        <title>Reconstruction of the lipid metabolism for the microalga Monoraphidium neglectum from its genome sequence reveals characteristics suitable for biofuel production.</title>
        <authorList>
            <person name="Bogen C."/>
            <person name="Al-Dilaimi A."/>
            <person name="Albersmeier A."/>
            <person name="Wichmann J."/>
            <person name="Grundmann M."/>
            <person name="Rupp O."/>
            <person name="Lauersen K.J."/>
            <person name="Blifernez-Klassen O."/>
            <person name="Kalinowski J."/>
            <person name="Goesmann A."/>
            <person name="Mussgnug J.H."/>
            <person name="Kruse O."/>
        </authorList>
    </citation>
    <scope>NUCLEOTIDE SEQUENCE [LARGE SCALE GENOMIC DNA]</scope>
    <source>
        <strain evidence="5 6">SAG 48.87</strain>
    </source>
</reference>
<dbReference type="RefSeq" id="XP_013890523.1">
    <property type="nucleotide sequence ID" value="XM_014035069.1"/>
</dbReference>
<dbReference type="GO" id="GO:0006412">
    <property type="term" value="P:translation"/>
    <property type="evidence" value="ECO:0007669"/>
    <property type="project" value="InterPro"/>
</dbReference>
<feature type="compositionally biased region" description="Basic residues" evidence="4">
    <location>
        <begin position="49"/>
        <end position="67"/>
    </location>
</feature>
<dbReference type="AlphaFoldDB" id="A0A0D2K5Q1"/>
<dbReference type="KEGG" id="mng:MNEG_16461"/>
<keyword evidence="2 5" id="KW-0689">Ribosomal protein</keyword>
<dbReference type="GO" id="GO:0003735">
    <property type="term" value="F:structural constituent of ribosome"/>
    <property type="evidence" value="ECO:0007669"/>
    <property type="project" value="InterPro"/>
</dbReference>
<evidence type="ECO:0000313" key="5">
    <source>
        <dbReference type="EMBL" id="KIY91503.1"/>
    </source>
</evidence>
<dbReference type="EMBL" id="KK106601">
    <property type="protein sequence ID" value="KIY91503.1"/>
    <property type="molecule type" value="Genomic_DNA"/>
</dbReference>